<evidence type="ECO:0000313" key="2">
    <source>
        <dbReference type="Proteomes" id="UP000032483"/>
    </source>
</evidence>
<sequence>MTFTSGSTRAFERMMKDVPGFDHFETKKNTGVCPECKSCRFHRPQWKHQCCVYSVCPYSGKQAISTLRPVGAAI</sequence>
<reference evidence="1" key="1">
    <citation type="submission" date="2015-02" db="EMBL/GenBank/DDBJ databases">
        <title>A novel member of the family Ruminococcaceae isolated from human feces.</title>
        <authorList>
            <person name="Shkoporov A.N."/>
            <person name="Chaplin A.V."/>
            <person name="Motuzova O.V."/>
            <person name="Kafarskaia L.I."/>
            <person name="Khokhlova E.V."/>
            <person name="Efimov B.A."/>
        </authorList>
    </citation>
    <scope>NUCLEOTIDE SEQUENCE [LARGE SCALE GENOMIC DNA]</scope>
    <source>
        <strain evidence="1">585-1</strain>
    </source>
</reference>
<dbReference type="AlphaFoldDB" id="A0A0D8IWV7"/>
<organism evidence="1 2">
    <name type="scientific">Ruthenibacterium lactatiformans</name>
    <dbReference type="NCBI Taxonomy" id="1550024"/>
    <lineage>
        <taxon>Bacteria</taxon>
        <taxon>Bacillati</taxon>
        <taxon>Bacillota</taxon>
        <taxon>Clostridia</taxon>
        <taxon>Eubacteriales</taxon>
        <taxon>Oscillospiraceae</taxon>
        <taxon>Ruthenibacterium</taxon>
    </lineage>
</organism>
<accession>A0A0D8IWV7</accession>
<dbReference type="Proteomes" id="UP000032483">
    <property type="component" value="Unassembled WGS sequence"/>
</dbReference>
<evidence type="ECO:0008006" key="3">
    <source>
        <dbReference type="Google" id="ProtNLM"/>
    </source>
</evidence>
<proteinExistence type="predicted"/>
<gene>
    <name evidence="1" type="ORF">TQ39_16370</name>
</gene>
<comment type="caution">
    <text evidence="1">The sequence shown here is derived from an EMBL/GenBank/DDBJ whole genome shotgun (WGS) entry which is preliminary data.</text>
</comment>
<protein>
    <recommendedName>
        <fullName evidence="3">Transposase zinc-binding domain-containing protein</fullName>
    </recommendedName>
</protein>
<evidence type="ECO:0000313" key="1">
    <source>
        <dbReference type="EMBL" id="KJF38741.1"/>
    </source>
</evidence>
<name>A0A0D8IWV7_9FIRM</name>
<dbReference type="EMBL" id="JXXK01000032">
    <property type="protein sequence ID" value="KJF38741.1"/>
    <property type="molecule type" value="Genomic_DNA"/>
</dbReference>
<keyword evidence="2" id="KW-1185">Reference proteome</keyword>